<evidence type="ECO:0000256" key="1">
    <source>
        <dbReference type="SAM" id="MobiDB-lite"/>
    </source>
</evidence>
<dbReference type="AlphaFoldDB" id="A0A7J8KBV4"/>
<name>A0A7J8KBV4_ROUAE</name>
<proteinExistence type="predicted"/>
<dbReference type="EMBL" id="JACASE010000001">
    <property type="protein sequence ID" value="KAF6506271.1"/>
    <property type="molecule type" value="Genomic_DNA"/>
</dbReference>
<sequence>MKMLLGNCLRTRNCRNHRRGNAQPPPARECVSLASGGRARARSGGSAPACAWCGVRARSLRLPATQRPGGSPRPSGRRLGTEEPPVARAPGLLHPPQLQAHVCPSGLPTEVADVAGSVSISLAVDLGHQKRLLLHYKKLED</sequence>
<organism evidence="2 3">
    <name type="scientific">Rousettus aegyptiacus</name>
    <name type="common">Egyptian fruit bat</name>
    <name type="synonym">Pteropus aegyptiacus</name>
    <dbReference type="NCBI Taxonomy" id="9407"/>
    <lineage>
        <taxon>Eukaryota</taxon>
        <taxon>Metazoa</taxon>
        <taxon>Chordata</taxon>
        <taxon>Craniata</taxon>
        <taxon>Vertebrata</taxon>
        <taxon>Euteleostomi</taxon>
        <taxon>Mammalia</taxon>
        <taxon>Eutheria</taxon>
        <taxon>Laurasiatheria</taxon>
        <taxon>Chiroptera</taxon>
        <taxon>Yinpterochiroptera</taxon>
        <taxon>Pteropodoidea</taxon>
        <taxon>Pteropodidae</taxon>
        <taxon>Rousettinae</taxon>
        <taxon>Rousettus</taxon>
    </lineage>
</organism>
<evidence type="ECO:0000313" key="2">
    <source>
        <dbReference type="EMBL" id="KAF6506271.1"/>
    </source>
</evidence>
<gene>
    <name evidence="2" type="ORF">HJG63_008057</name>
</gene>
<protein>
    <submittedName>
        <fullName evidence="2">Uncharacterized protein</fullName>
    </submittedName>
</protein>
<keyword evidence="3" id="KW-1185">Reference proteome</keyword>
<feature type="compositionally biased region" description="Low complexity" evidence="1">
    <location>
        <begin position="67"/>
        <end position="78"/>
    </location>
</feature>
<accession>A0A7J8KBV4</accession>
<feature type="region of interest" description="Disordered" evidence="1">
    <location>
        <begin position="62"/>
        <end position="93"/>
    </location>
</feature>
<comment type="caution">
    <text evidence="2">The sequence shown here is derived from an EMBL/GenBank/DDBJ whole genome shotgun (WGS) entry which is preliminary data.</text>
</comment>
<dbReference type="Proteomes" id="UP000593571">
    <property type="component" value="Unassembled WGS sequence"/>
</dbReference>
<reference evidence="2 3" key="1">
    <citation type="journal article" date="2020" name="Nature">
        <title>Six reference-quality genomes reveal evolution of bat adaptations.</title>
        <authorList>
            <person name="Jebb D."/>
            <person name="Huang Z."/>
            <person name="Pippel M."/>
            <person name="Hughes G.M."/>
            <person name="Lavrichenko K."/>
            <person name="Devanna P."/>
            <person name="Winkler S."/>
            <person name="Jermiin L.S."/>
            <person name="Skirmuntt E.C."/>
            <person name="Katzourakis A."/>
            <person name="Burkitt-Gray L."/>
            <person name="Ray D.A."/>
            <person name="Sullivan K.A.M."/>
            <person name="Roscito J.G."/>
            <person name="Kirilenko B.M."/>
            <person name="Davalos L.M."/>
            <person name="Corthals A.P."/>
            <person name="Power M.L."/>
            <person name="Jones G."/>
            <person name="Ransome R.D."/>
            <person name="Dechmann D.K.N."/>
            <person name="Locatelli A.G."/>
            <person name="Puechmaille S.J."/>
            <person name="Fedrigo O."/>
            <person name="Jarvis E.D."/>
            <person name="Hiller M."/>
            <person name="Vernes S.C."/>
            <person name="Myers E.W."/>
            <person name="Teeling E.C."/>
        </authorList>
    </citation>
    <scope>NUCLEOTIDE SEQUENCE [LARGE SCALE GENOMIC DNA]</scope>
    <source>
        <strain evidence="2">MRouAeg1</strain>
        <tissue evidence="2">Muscle</tissue>
    </source>
</reference>
<evidence type="ECO:0000313" key="3">
    <source>
        <dbReference type="Proteomes" id="UP000593571"/>
    </source>
</evidence>